<dbReference type="SMART" id="SM00387">
    <property type="entry name" value="HATPase_c"/>
    <property type="match status" value="1"/>
</dbReference>
<keyword evidence="12" id="KW-1185">Reference proteome</keyword>
<dbReference type="RefSeq" id="WP_165335091.1">
    <property type="nucleotide sequence ID" value="NZ_JAAKZW010000163.1"/>
</dbReference>
<comment type="caution">
    <text evidence="11">The sequence shown here is derived from an EMBL/GenBank/DDBJ whole genome shotgun (WGS) entry which is preliminary data.</text>
</comment>
<keyword evidence="6 11" id="KW-0418">Kinase</keyword>
<gene>
    <name evidence="11" type="ORF">G6045_28930</name>
</gene>
<evidence type="ECO:0000313" key="11">
    <source>
        <dbReference type="EMBL" id="NGO79651.1"/>
    </source>
</evidence>
<evidence type="ECO:0000256" key="5">
    <source>
        <dbReference type="ARBA" id="ARBA00022741"/>
    </source>
</evidence>
<dbReference type="GO" id="GO:0005524">
    <property type="term" value="F:ATP binding"/>
    <property type="evidence" value="ECO:0007669"/>
    <property type="project" value="UniProtKB-KW"/>
</dbReference>
<dbReference type="PANTHER" id="PTHR24421">
    <property type="entry name" value="NITRATE/NITRITE SENSOR PROTEIN NARX-RELATED"/>
    <property type="match status" value="1"/>
</dbReference>
<dbReference type="EMBL" id="JAAKZW010000163">
    <property type="protein sequence ID" value="NGO79651.1"/>
    <property type="molecule type" value="Genomic_DNA"/>
</dbReference>
<feature type="transmembrane region" description="Helical" evidence="9">
    <location>
        <begin position="82"/>
        <end position="98"/>
    </location>
</feature>
<evidence type="ECO:0000256" key="9">
    <source>
        <dbReference type="SAM" id="Phobius"/>
    </source>
</evidence>
<feature type="transmembrane region" description="Helical" evidence="9">
    <location>
        <begin position="20"/>
        <end position="39"/>
    </location>
</feature>
<evidence type="ECO:0000256" key="2">
    <source>
        <dbReference type="ARBA" id="ARBA00012438"/>
    </source>
</evidence>
<dbReference type="PANTHER" id="PTHR24421:SF10">
    <property type="entry name" value="NITRATE_NITRITE SENSOR PROTEIN NARQ"/>
    <property type="match status" value="1"/>
</dbReference>
<name>A0A6G4XSR9_9ACTN</name>
<feature type="transmembrane region" description="Helical" evidence="9">
    <location>
        <begin position="127"/>
        <end position="149"/>
    </location>
</feature>
<accession>A0A6G4XSR9</accession>
<evidence type="ECO:0000256" key="6">
    <source>
        <dbReference type="ARBA" id="ARBA00022777"/>
    </source>
</evidence>
<keyword evidence="9" id="KW-1133">Transmembrane helix</keyword>
<dbReference type="AlphaFoldDB" id="A0A6G4XSR9"/>
<keyword evidence="3" id="KW-0597">Phosphoprotein</keyword>
<protein>
    <recommendedName>
        <fullName evidence="2">histidine kinase</fullName>
        <ecNumber evidence="2">2.7.13.3</ecNumber>
    </recommendedName>
</protein>
<keyword evidence="4" id="KW-0808">Transferase</keyword>
<proteinExistence type="predicted"/>
<dbReference type="Pfam" id="PF02518">
    <property type="entry name" value="HATPase_c"/>
    <property type="match status" value="1"/>
</dbReference>
<keyword evidence="7" id="KW-0067">ATP-binding</keyword>
<feature type="transmembrane region" description="Helical" evidence="9">
    <location>
        <begin position="155"/>
        <end position="172"/>
    </location>
</feature>
<dbReference type="Pfam" id="PF07730">
    <property type="entry name" value="HisKA_3"/>
    <property type="match status" value="1"/>
</dbReference>
<keyword evidence="8" id="KW-0902">Two-component regulatory system</keyword>
<organism evidence="11 12">
    <name type="scientific">Streptomyces mesophilus</name>
    <dbReference type="NCBI Taxonomy" id="1775132"/>
    <lineage>
        <taxon>Bacteria</taxon>
        <taxon>Bacillati</taxon>
        <taxon>Actinomycetota</taxon>
        <taxon>Actinomycetes</taxon>
        <taxon>Kitasatosporales</taxon>
        <taxon>Streptomycetaceae</taxon>
        <taxon>Streptomyces</taxon>
    </lineage>
</organism>
<evidence type="ECO:0000256" key="8">
    <source>
        <dbReference type="ARBA" id="ARBA00023012"/>
    </source>
</evidence>
<evidence type="ECO:0000256" key="1">
    <source>
        <dbReference type="ARBA" id="ARBA00000085"/>
    </source>
</evidence>
<feature type="transmembrane region" description="Helical" evidence="9">
    <location>
        <begin position="59"/>
        <end position="77"/>
    </location>
</feature>
<dbReference type="InterPro" id="IPR036890">
    <property type="entry name" value="HATPase_C_sf"/>
</dbReference>
<keyword evidence="9" id="KW-0472">Membrane</keyword>
<comment type="catalytic activity">
    <reaction evidence="1">
        <text>ATP + protein L-histidine = ADP + protein N-phospho-L-histidine.</text>
        <dbReference type="EC" id="2.7.13.3"/>
    </reaction>
</comment>
<evidence type="ECO:0000259" key="10">
    <source>
        <dbReference type="SMART" id="SM00387"/>
    </source>
</evidence>
<dbReference type="Gene3D" id="1.20.5.1930">
    <property type="match status" value="1"/>
</dbReference>
<sequence>MRPTSAHTAPLLRQIRPETWAVVLWFATLGFGLLTFFRLPGEAVIDGEPQPVFSPGPLGWTLLAVMSCAVTSGARLLRGRPLFGYALFLLGPAGAAGLLGMNEFDLVSFLAPAFALYLVARHHIRHISVITAAFALAVLFFPFGVRVATRGNVETAQLLSVALLVLVAWVVGDSHHQARAHAAALQTQAAAQAVTAERLRIAREMHDTVAHSIGIIALQAGAAARVVHTQPDRASEAMRTVEEAGRETLAGLRRMLGALREPGLSPLQGLSDLDQLAESTSAAGVRTAVTWQGARRPLPPDIDLAAYRLVQEAVTNVVRHAKTEACEVRVEYGKSELALEITDRGRGPGGSGGGFGLVGMRERVALLNGEFSAGARTGGGFRVAARLPLPGAAA</sequence>
<evidence type="ECO:0000256" key="7">
    <source>
        <dbReference type="ARBA" id="ARBA00022840"/>
    </source>
</evidence>
<dbReference type="Gene3D" id="3.30.565.10">
    <property type="entry name" value="Histidine kinase-like ATPase, C-terminal domain"/>
    <property type="match status" value="1"/>
</dbReference>
<dbReference type="CDD" id="cd16917">
    <property type="entry name" value="HATPase_UhpB-NarQ-NarX-like"/>
    <property type="match status" value="1"/>
</dbReference>
<dbReference type="InterPro" id="IPR050482">
    <property type="entry name" value="Sensor_HK_TwoCompSys"/>
</dbReference>
<dbReference type="GO" id="GO:0016020">
    <property type="term" value="C:membrane"/>
    <property type="evidence" value="ECO:0007669"/>
    <property type="project" value="InterPro"/>
</dbReference>
<keyword evidence="9" id="KW-0812">Transmembrane</keyword>
<reference evidence="11 12" key="1">
    <citation type="submission" date="2020-02" db="EMBL/GenBank/DDBJ databases">
        <title>Whole-genome analyses of novel actinobacteria.</title>
        <authorList>
            <person name="Sahin N."/>
            <person name="Tokatli A."/>
        </authorList>
    </citation>
    <scope>NUCLEOTIDE SEQUENCE [LARGE SCALE GENOMIC DNA]</scope>
    <source>
        <strain evidence="11 12">YC504</strain>
    </source>
</reference>
<dbReference type="GO" id="GO:0046983">
    <property type="term" value="F:protein dimerization activity"/>
    <property type="evidence" value="ECO:0007669"/>
    <property type="project" value="InterPro"/>
</dbReference>
<dbReference type="InterPro" id="IPR003594">
    <property type="entry name" value="HATPase_dom"/>
</dbReference>
<evidence type="ECO:0000256" key="3">
    <source>
        <dbReference type="ARBA" id="ARBA00022553"/>
    </source>
</evidence>
<dbReference type="EC" id="2.7.13.3" evidence="2"/>
<dbReference type="SUPFAM" id="SSF55874">
    <property type="entry name" value="ATPase domain of HSP90 chaperone/DNA topoisomerase II/histidine kinase"/>
    <property type="match status" value="1"/>
</dbReference>
<dbReference type="GO" id="GO:0000155">
    <property type="term" value="F:phosphorelay sensor kinase activity"/>
    <property type="evidence" value="ECO:0007669"/>
    <property type="project" value="InterPro"/>
</dbReference>
<dbReference type="InterPro" id="IPR011712">
    <property type="entry name" value="Sig_transdc_His_kin_sub3_dim/P"/>
</dbReference>
<evidence type="ECO:0000313" key="12">
    <source>
        <dbReference type="Proteomes" id="UP000481109"/>
    </source>
</evidence>
<keyword evidence="5" id="KW-0547">Nucleotide-binding</keyword>
<feature type="domain" description="Histidine kinase/HSP90-like ATPase" evidence="10">
    <location>
        <begin position="301"/>
        <end position="391"/>
    </location>
</feature>
<evidence type="ECO:0000256" key="4">
    <source>
        <dbReference type="ARBA" id="ARBA00022679"/>
    </source>
</evidence>
<dbReference type="Proteomes" id="UP000481109">
    <property type="component" value="Unassembled WGS sequence"/>
</dbReference>